<proteinExistence type="predicted"/>
<sequence length="249" mass="28545">MKGVVMESSPYAVYEDPKTRFKHQSLLQDFEELQKETEAMKKKLQIMKQKKVTLSAEVLFLRKRYNYLIANQSPNPKPKQDLVQPQKFDRGNTSKKGKNYSKKEAALRPPLPVPDFRKERNYNGMEATLRKPAQIFDLNQKVRTLGAKEAALQTSAPIFDVNQKERIYSGKDASRQNLTPVFDLNQISTEELLSDSEHRTEDPKKSLLRGGGDEQHNDLKLSICRNIGNGSNRAGKRKISWQDQVALRV</sequence>
<feature type="coiled-coil region" evidence="1">
    <location>
        <begin position="23"/>
        <end position="50"/>
    </location>
</feature>
<feature type="region of interest" description="Disordered" evidence="2">
    <location>
        <begin position="193"/>
        <end position="213"/>
    </location>
</feature>
<protein>
    <submittedName>
        <fullName evidence="3">Uncharacterized protein</fullName>
    </submittedName>
</protein>
<dbReference type="AlphaFoldDB" id="A0A6A1WL07"/>
<evidence type="ECO:0000256" key="1">
    <source>
        <dbReference type="SAM" id="Coils"/>
    </source>
</evidence>
<dbReference type="PANTHER" id="PTHR34807">
    <property type="entry name" value="OS08G0270800 PROTEIN"/>
    <property type="match status" value="1"/>
</dbReference>
<accession>A0A6A1WL07</accession>
<gene>
    <name evidence="3" type="ORF">CJ030_MR1G018404</name>
</gene>
<evidence type="ECO:0000313" key="4">
    <source>
        <dbReference type="Proteomes" id="UP000516437"/>
    </source>
</evidence>
<keyword evidence="1" id="KW-0175">Coiled coil</keyword>
<comment type="caution">
    <text evidence="3">The sequence shown here is derived from an EMBL/GenBank/DDBJ whole genome shotgun (WGS) entry which is preliminary data.</text>
</comment>
<dbReference type="Proteomes" id="UP000516437">
    <property type="component" value="Chromosome 1"/>
</dbReference>
<feature type="region of interest" description="Disordered" evidence="2">
    <location>
        <begin position="71"/>
        <end position="118"/>
    </location>
</feature>
<evidence type="ECO:0000256" key="2">
    <source>
        <dbReference type="SAM" id="MobiDB-lite"/>
    </source>
</evidence>
<name>A0A6A1WL07_9ROSI</name>
<dbReference type="EMBL" id="RXIC02000019">
    <property type="protein sequence ID" value="KAB1225985.1"/>
    <property type="molecule type" value="Genomic_DNA"/>
</dbReference>
<organism evidence="3 4">
    <name type="scientific">Morella rubra</name>
    <name type="common">Chinese bayberry</name>
    <dbReference type="NCBI Taxonomy" id="262757"/>
    <lineage>
        <taxon>Eukaryota</taxon>
        <taxon>Viridiplantae</taxon>
        <taxon>Streptophyta</taxon>
        <taxon>Embryophyta</taxon>
        <taxon>Tracheophyta</taxon>
        <taxon>Spermatophyta</taxon>
        <taxon>Magnoliopsida</taxon>
        <taxon>eudicotyledons</taxon>
        <taxon>Gunneridae</taxon>
        <taxon>Pentapetalae</taxon>
        <taxon>rosids</taxon>
        <taxon>fabids</taxon>
        <taxon>Fagales</taxon>
        <taxon>Myricaceae</taxon>
        <taxon>Morella</taxon>
    </lineage>
</organism>
<evidence type="ECO:0000313" key="3">
    <source>
        <dbReference type="EMBL" id="KAB1225985.1"/>
    </source>
</evidence>
<keyword evidence="4" id="KW-1185">Reference proteome</keyword>
<dbReference type="OrthoDB" id="993453at2759"/>
<reference evidence="3 4" key="1">
    <citation type="journal article" date="2019" name="Plant Biotechnol. J.">
        <title>The red bayberry genome and genetic basis of sex determination.</title>
        <authorList>
            <person name="Jia H.M."/>
            <person name="Jia H.J."/>
            <person name="Cai Q.L."/>
            <person name="Wang Y."/>
            <person name="Zhao H.B."/>
            <person name="Yang W.F."/>
            <person name="Wang G.Y."/>
            <person name="Li Y.H."/>
            <person name="Zhan D.L."/>
            <person name="Shen Y.T."/>
            <person name="Niu Q.F."/>
            <person name="Chang L."/>
            <person name="Qiu J."/>
            <person name="Zhao L."/>
            <person name="Xie H.B."/>
            <person name="Fu W.Y."/>
            <person name="Jin J."/>
            <person name="Li X.W."/>
            <person name="Jiao Y."/>
            <person name="Zhou C.C."/>
            <person name="Tu T."/>
            <person name="Chai C.Y."/>
            <person name="Gao J.L."/>
            <person name="Fan L.J."/>
            <person name="van de Weg E."/>
            <person name="Wang J.Y."/>
            <person name="Gao Z.S."/>
        </authorList>
    </citation>
    <scope>NUCLEOTIDE SEQUENCE [LARGE SCALE GENOMIC DNA]</scope>
    <source>
        <tissue evidence="3">Leaves</tissue>
    </source>
</reference>
<feature type="compositionally biased region" description="Basic and acidic residues" evidence="2">
    <location>
        <begin position="195"/>
        <end position="213"/>
    </location>
</feature>
<dbReference type="PANTHER" id="PTHR34807:SF3">
    <property type="entry name" value="OS08G0270800 PROTEIN"/>
    <property type="match status" value="1"/>
</dbReference>